<dbReference type="Pfam" id="PF00072">
    <property type="entry name" value="Response_reg"/>
    <property type="match status" value="1"/>
</dbReference>
<evidence type="ECO:0000256" key="8">
    <source>
        <dbReference type="ARBA" id="ARBA00022741"/>
    </source>
</evidence>
<evidence type="ECO:0000256" key="9">
    <source>
        <dbReference type="ARBA" id="ARBA00022777"/>
    </source>
</evidence>
<accession>A0A0J8XTL3</accession>
<dbReference type="EMBL" id="PYLZ01000002">
    <property type="protein sequence ID" value="PSW26135.1"/>
    <property type="molecule type" value="Genomic_DNA"/>
</dbReference>
<feature type="transmembrane region" description="Helical" evidence="19">
    <location>
        <begin position="12"/>
        <end position="37"/>
    </location>
</feature>
<dbReference type="GO" id="GO:0000155">
    <property type="term" value="F:phosphorelay sensor kinase activity"/>
    <property type="evidence" value="ECO:0007669"/>
    <property type="project" value="InterPro"/>
</dbReference>
<sequence length="1033" mass="114117">MAFTRNGIGQKLLWAFSAMAGLMIIAVLIGVAGFSFVAKTERAVINSAVPALVEARQLSDLSTRIIFSAQVLAQAKDEDDRVRQGRALTVHMETLKQSLSALERFSFEPELMTRLDDNIKKIVENLAMLGLLVGRQIELQDRVNELNDKMSSATTQIDVLSQSQVSNANTIAVANVSRIYDLIAKDKIDDVYQALDSLVEVDMDLTERLFELRFLSLQVINMLDDSMRLHDPERLDLQQKRFTHAANVIQNRVKSVEDPSRSAQLTKLAATLDEGEQLFSNLHLLLKAKQDVERMAQQNLALFQQVNNTVDDIIATANHNTVQAVTTVDKTLTAARNSLIGISAIGMLALVLIMWRFVYAKVIRRMNNYSQALLSLARGDLDIKLTVKGDDELAEMGRAIMVARDTAYERHRLAQVESKIRFELQQHKTSLERLVAQRTGELEKTNTKLNQEVVNHAKARVEAEKANRAKSAFLATMSHEIRTPMNGVLGTASLLADTGLDEKQAKYLSVINRSGENLLDILNDVLDYSKIEAGHLDIRPTQFSLCELLSDVNNLLEHRARTKKIRLVTHVDNYMNDHWEGDVTRIRQVLVNLVGNAIKFTHKGQVSINVGMHPDMPDEVMFQVQDSGVGIAEQELEGLFTAFHQAEDGRKTVGGTGLGLAISKRIVEAMDGEIGAESTPSVGSCFWFSIPLEEGEVACCDLPQREEIQPAHILLVEDNPVNSMVAEGFLTRLGHSVVTAIDGKQAESIYRQQAFDLVFLDINLPDTDGVTLLARLRHIEAEKLKVSSLTTSKLATPMVAFSAHVFREEVEGYLAAGFAGFLPKPIVEKELWGVLHQVLPASQRVTIASHHVEKGQQTLLNTVGESQQALVASESEPSTVSDVAMQADTHTEANTDKNDTERTMSDQNDMAEDHAAIAEAQWLDSKVLGSDLKVLGEVQVKRLIQLFTESSSETHGKLEEAFKAGDCAQVTSLAHNLKGAAGTMGLMRLYKHCLYFEKAGKSGALSQLSLDELAETFIGSIKALKTTFSPDDN</sequence>
<dbReference type="InterPro" id="IPR014302">
    <property type="entry name" value="Sig_transdc_His_kinase_TorS"/>
</dbReference>
<evidence type="ECO:0000313" key="24">
    <source>
        <dbReference type="EMBL" id="PSW26135.1"/>
    </source>
</evidence>
<dbReference type="InterPro" id="IPR004358">
    <property type="entry name" value="Sig_transdc_His_kin-like_C"/>
</dbReference>
<dbReference type="PANTHER" id="PTHR45339">
    <property type="entry name" value="HYBRID SIGNAL TRANSDUCTION HISTIDINE KINASE J"/>
    <property type="match status" value="1"/>
</dbReference>
<feature type="domain" description="Response regulatory" evidence="21">
    <location>
        <begin position="712"/>
        <end position="839"/>
    </location>
</feature>
<dbReference type="SUPFAM" id="SSF55874">
    <property type="entry name" value="ATPase domain of HSP90 chaperone/DNA topoisomerase II/histidine kinase"/>
    <property type="match status" value="1"/>
</dbReference>
<dbReference type="PANTHER" id="PTHR45339:SF1">
    <property type="entry name" value="HYBRID SIGNAL TRANSDUCTION HISTIDINE KINASE J"/>
    <property type="match status" value="1"/>
</dbReference>
<organism evidence="24 25">
    <name type="scientific">Photobacterium swingsii</name>
    <dbReference type="NCBI Taxonomy" id="680026"/>
    <lineage>
        <taxon>Bacteria</taxon>
        <taxon>Pseudomonadati</taxon>
        <taxon>Pseudomonadota</taxon>
        <taxon>Gammaproteobacteria</taxon>
        <taxon>Vibrionales</taxon>
        <taxon>Vibrionaceae</taxon>
        <taxon>Photobacterium</taxon>
    </lineage>
</organism>
<keyword evidence="4" id="KW-1003">Cell membrane</keyword>
<evidence type="ECO:0000259" key="20">
    <source>
        <dbReference type="PROSITE" id="PS50109"/>
    </source>
</evidence>
<feature type="coiled-coil region" evidence="18">
    <location>
        <begin position="136"/>
        <end position="163"/>
    </location>
</feature>
<feature type="domain" description="HAMP" evidence="22">
    <location>
        <begin position="360"/>
        <end position="412"/>
    </location>
</feature>
<evidence type="ECO:0000259" key="22">
    <source>
        <dbReference type="PROSITE" id="PS50885"/>
    </source>
</evidence>
<evidence type="ECO:0000313" key="25">
    <source>
        <dbReference type="Proteomes" id="UP000240481"/>
    </source>
</evidence>
<dbReference type="PROSITE" id="PS50109">
    <property type="entry name" value="HIS_KIN"/>
    <property type="match status" value="1"/>
</dbReference>
<proteinExistence type="predicted"/>
<keyword evidence="7 19" id="KW-0812">Transmembrane</keyword>
<protein>
    <recommendedName>
        <fullName evidence="15">Sensory/regulatory protein RpfC</fullName>
        <ecNumber evidence="3">2.7.13.3</ecNumber>
    </recommendedName>
</protein>
<dbReference type="SMART" id="SM00387">
    <property type="entry name" value="HATPase_c"/>
    <property type="match status" value="1"/>
</dbReference>
<dbReference type="Pfam" id="PF02518">
    <property type="entry name" value="HATPase_c"/>
    <property type="match status" value="1"/>
</dbReference>
<keyword evidence="12" id="KW-0902">Two-component regulatory system</keyword>
<dbReference type="PROSITE" id="PS50110">
    <property type="entry name" value="RESPONSE_REGULATORY"/>
    <property type="match status" value="1"/>
</dbReference>
<dbReference type="InterPro" id="IPR003661">
    <property type="entry name" value="HisK_dim/P_dom"/>
</dbReference>
<dbReference type="CDD" id="cd16922">
    <property type="entry name" value="HATPase_EvgS-ArcB-TorS-like"/>
    <property type="match status" value="1"/>
</dbReference>
<evidence type="ECO:0000256" key="6">
    <source>
        <dbReference type="ARBA" id="ARBA00022679"/>
    </source>
</evidence>
<dbReference type="InterPro" id="IPR011006">
    <property type="entry name" value="CheY-like_superfamily"/>
</dbReference>
<dbReference type="Gene3D" id="1.20.120.160">
    <property type="entry name" value="HPT domain"/>
    <property type="match status" value="1"/>
</dbReference>
<dbReference type="InterPro" id="IPR005467">
    <property type="entry name" value="His_kinase_dom"/>
</dbReference>
<dbReference type="EC" id="2.7.13.3" evidence="3"/>
<dbReference type="STRING" id="680026.AB733_22170"/>
<evidence type="ECO:0000256" key="13">
    <source>
        <dbReference type="ARBA" id="ARBA00023136"/>
    </source>
</evidence>
<dbReference type="InterPro" id="IPR003660">
    <property type="entry name" value="HAMP_dom"/>
</dbReference>
<dbReference type="Gene3D" id="6.10.340.10">
    <property type="match status" value="1"/>
</dbReference>
<gene>
    <name evidence="24" type="primary">torS</name>
    <name evidence="24" type="ORF">C9I94_06230</name>
</gene>
<comment type="catalytic activity">
    <reaction evidence="1">
        <text>ATP + protein L-histidine = ADP + protein N-phospho-L-histidine.</text>
        <dbReference type="EC" id="2.7.13.3"/>
    </reaction>
</comment>
<keyword evidence="6" id="KW-0808">Transferase</keyword>
<evidence type="ECO:0000256" key="18">
    <source>
        <dbReference type="SAM" id="Coils"/>
    </source>
</evidence>
<dbReference type="AlphaFoldDB" id="A0A0J8XTL3"/>
<dbReference type="PRINTS" id="PR00344">
    <property type="entry name" value="BCTRLSENSOR"/>
</dbReference>
<feature type="transmembrane region" description="Helical" evidence="19">
    <location>
        <begin position="339"/>
        <end position="359"/>
    </location>
</feature>
<evidence type="ECO:0000256" key="19">
    <source>
        <dbReference type="SAM" id="Phobius"/>
    </source>
</evidence>
<dbReference type="CDD" id="cd16172">
    <property type="entry name" value="TorS_sensor_domain"/>
    <property type="match status" value="1"/>
</dbReference>
<dbReference type="FunFam" id="1.10.287.130:FF:000002">
    <property type="entry name" value="Two-component osmosensing histidine kinase"/>
    <property type="match status" value="1"/>
</dbReference>
<dbReference type="CDD" id="cd17546">
    <property type="entry name" value="REC_hyHK_CKI1_RcsC-like"/>
    <property type="match status" value="1"/>
</dbReference>
<dbReference type="FunFam" id="3.30.565.10:FF:000010">
    <property type="entry name" value="Sensor histidine kinase RcsC"/>
    <property type="match status" value="1"/>
</dbReference>
<evidence type="ECO:0000256" key="16">
    <source>
        <dbReference type="PROSITE-ProRule" id="PRU00110"/>
    </source>
</evidence>
<dbReference type="Gene3D" id="1.10.287.130">
    <property type="match status" value="1"/>
</dbReference>
<dbReference type="InterPro" id="IPR008207">
    <property type="entry name" value="Sig_transdc_His_kin_Hpt_dom"/>
</dbReference>
<comment type="subunit">
    <text evidence="14">At low DSF concentrations, interacts with RpfF.</text>
</comment>
<feature type="domain" description="Histidine kinase" evidence="20">
    <location>
        <begin position="476"/>
        <end position="694"/>
    </location>
</feature>
<keyword evidence="13 19" id="KW-0472">Membrane</keyword>
<evidence type="ECO:0000256" key="7">
    <source>
        <dbReference type="ARBA" id="ARBA00022692"/>
    </source>
</evidence>
<dbReference type="InterPro" id="IPR036890">
    <property type="entry name" value="HATPase_C_sf"/>
</dbReference>
<dbReference type="RefSeq" id="WP_048900748.1">
    <property type="nucleotide sequence ID" value="NZ_AP024852.1"/>
</dbReference>
<evidence type="ECO:0000256" key="4">
    <source>
        <dbReference type="ARBA" id="ARBA00022475"/>
    </source>
</evidence>
<evidence type="ECO:0000256" key="2">
    <source>
        <dbReference type="ARBA" id="ARBA00004651"/>
    </source>
</evidence>
<dbReference type="Gene3D" id="1.20.58.920">
    <property type="match status" value="1"/>
</dbReference>
<dbReference type="GO" id="GO:0005886">
    <property type="term" value="C:plasma membrane"/>
    <property type="evidence" value="ECO:0007669"/>
    <property type="project" value="UniProtKB-SubCell"/>
</dbReference>
<dbReference type="Pfam" id="PF00512">
    <property type="entry name" value="HisKA"/>
    <property type="match status" value="1"/>
</dbReference>
<dbReference type="SMART" id="SM00388">
    <property type="entry name" value="HisKA"/>
    <property type="match status" value="1"/>
</dbReference>
<evidence type="ECO:0000256" key="12">
    <source>
        <dbReference type="ARBA" id="ARBA00023012"/>
    </source>
</evidence>
<dbReference type="PIRSF" id="PIRSF036437">
    <property type="entry name" value="HK_TorS"/>
    <property type="match status" value="1"/>
</dbReference>
<keyword evidence="11 19" id="KW-1133">Transmembrane helix</keyword>
<evidence type="ECO:0000256" key="11">
    <source>
        <dbReference type="ARBA" id="ARBA00022989"/>
    </source>
</evidence>
<dbReference type="Pfam" id="PF21689">
    <property type="entry name" value="TorS_sensor_domain"/>
    <property type="match status" value="1"/>
</dbReference>
<dbReference type="InterPro" id="IPR003594">
    <property type="entry name" value="HATPase_dom"/>
</dbReference>
<dbReference type="OrthoDB" id="6724607at2"/>
<dbReference type="SMART" id="SM00448">
    <property type="entry name" value="REC"/>
    <property type="match status" value="1"/>
</dbReference>
<dbReference type="Gene3D" id="3.40.50.2300">
    <property type="match status" value="1"/>
</dbReference>
<dbReference type="CDD" id="cd00088">
    <property type="entry name" value="HPT"/>
    <property type="match status" value="1"/>
</dbReference>
<keyword evidence="25" id="KW-1185">Reference proteome</keyword>
<dbReference type="CDD" id="cd00082">
    <property type="entry name" value="HisKA"/>
    <property type="match status" value="1"/>
</dbReference>
<comment type="caution">
    <text evidence="24">The sequence shown here is derived from an EMBL/GenBank/DDBJ whole genome shotgun (WGS) entry which is preliminary data.</text>
</comment>
<reference evidence="24 25" key="1">
    <citation type="submission" date="2018-01" db="EMBL/GenBank/DDBJ databases">
        <title>Whole genome sequencing of Histamine producing bacteria.</title>
        <authorList>
            <person name="Butler K."/>
        </authorList>
    </citation>
    <scope>NUCLEOTIDE SEQUENCE [LARGE SCALE GENOMIC DNA]</scope>
    <source>
        <strain evidence="24 25">DSM 24669</strain>
    </source>
</reference>
<dbReference type="SMART" id="SM00304">
    <property type="entry name" value="HAMP"/>
    <property type="match status" value="1"/>
</dbReference>
<dbReference type="SUPFAM" id="SSF47226">
    <property type="entry name" value="Histidine-containing phosphotransfer domain, HPT domain"/>
    <property type="match status" value="1"/>
</dbReference>
<dbReference type="PROSITE" id="PS50885">
    <property type="entry name" value="HAMP"/>
    <property type="match status" value="1"/>
</dbReference>
<evidence type="ECO:0000259" key="21">
    <source>
        <dbReference type="PROSITE" id="PS50110"/>
    </source>
</evidence>
<dbReference type="Proteomes" id="UP000240481">
    <property type="component" value="Unassembled WGS sequence"/>
</dbReference>
<keyword evidence="8" id="KW-0547">Nucleotide-binding</keyword>
<comment type="subcellular location">
    <subcellularLocation>
        <location evidence="2">Cell membrane</location>
        <topology evidence="2">Multi-pass membrane protein</topology>
    </subcellularLocation>
</comment>
<dbReference type="InterPro" id="IPR036097">
    <property type="entry name" value="HisK_dim/P_sf"/>
</dbReference>
<dbReference type="GO" id="GO:0005524">
    <property type="term" value="F:ATP binding"/>
    <property type="evidence" value="ECO:0007669"/>
    <property type="project" value="UniProtKB-KW"/>
</dbReference>
<evidence type="ECO:0000256" key="17">
    <source>
        <dbReference type="PROSITE-ProRule" id="PRU00169"/>
    </source>
</evidence>
<evidence type="ECO:0000259" key="23">
    <source>
        <dbReference type="PROSITE" id="PS50894"/>
    </source>
</evidence>
<evidence type="ECO:0000256" key="1">
    <source>
        <dbReference type="ARBA" id="ARBA00000085"/>
    </source>
</evidence>
<dbReference type="Pfam" id="PF01627">
    <property type="entry name" value="Hpt"/>
    <property type="match status" value="1"/>
</dbReference>
<evidence type="ECO:0000256" key="5">
    <source>
        <dbReference type="ARBA" id="ARBA00022553"/>
    </source>
</evidence>
<feature type="modified residue" description="Phosphohistidine" evidence="16">
    <location>
        <position position="975"/>
    </location>
</feature>
<dbReference type="Gene3D" id="3.30.565.10">
    <property type="entry name" value="Histidine kinase-like ATPase, C-terminal domain"/>
    <property type="match status" value="1"/>
</dbReference>
<keyword evidence="5 17" id="KW-0597">Phosphoprotein</keyword>
<evidence type="ECO:0000256" key="14">
    <source>
        <dbReference type="ARBA" id="ARBA00064003"/>
    </source>
</evidence>
<dbReference type="CDD" id="cd06225">
    <property type="entry name" value="HAMP"/>
    <property type="match status" value="1"/>
</dbReference>
<feature type="modified residue" description="4-aspartylphosphate" evidence="17">
    <location>
        <position position="761"/>
    </location>
</feature>
<dbReference type="PROSITE" id="PS50894">
    <property type="entry name" value="HPT"/>
    <property type="match status" value="1"/>
</dbReference>
<dbReference type="NCBIfam" id="TIGR02956">
    <property type="entry name" value="TMAO_torS"/>
    <property type="match status" value="1"/>
</dbReference>
<dbReference type="Pfam" id="PF00672">
    <property type="entry name" value="HAMP"/>
    <property type="match status" value="1"/>
</dbReference>
<dbReference type="SUPFAM" id="SSF47384">
    <property type="entry name" value="Homodimeric domain of signal transducing histidine kinase"/>
    <property type="match status" value="1"/>
</dbReference>
<feature type="domain" description="HPt" evidence="23">
    <location>
        <begin position="936"/>
        <end position="1031"/>
    </location>
</feature>
<name>A0A0J8XTL3_9GAMM</name>
<evidence type="ECO:0000256" key="10">
    <source>
        <dbReference type="ARBA" id="ARBA00022840"/>
    </source>
</evidence>
<keyword evidence="9 24" id="KW-0418">Kinase</keyword>
<dbReference type="InterPro" id="IPR001789">
    <property type="entry name" value="Sig_transdc_resp-reg_receiver"/>
</dbReference>
<dbReference type="SUPFAM" id="SSF52172">
    <property type="entry name" value="CheY-like"/>
    <property type="match status" value="1"/>
</dbReference>
<dbReference type="InterPro" id="IPR036641">
    <property type="entry name" value="HPT_dom_sf"/>
</dbReference>
<dbReference type="InterPro" id="IPR038188">
    <property type="entry name" value="TorS_sensor_sf"/>
</dbReference>
<evidence type="ECO:0000256" key="3">
    <source>
        <dbReference type="ARBA" id="ARBA00012438"/>
    </source>
</evidence>
<keyword evidence="10" id="KW-0067">ATP-binding</keyword>
<dbReference type="InterPro" id="IPR037952">
    <property type="entry name" value="Sensor_TorS"/>
</dbReference>
<keyword evidence="18" id="KW-0175">Coiled coil</keyword>
<evidence type="ECO:0000256" key="15">
    <source>
        <dbReference type="ARBA" id="ARBA00068150"/>
    </source>
</evidence>